<proteinExistence type="predicted"/>
<reference evidence="1" key="1">
    <citation type="submission" date="2024-06" db="EMBL/GenBank/DDBJ databases">
        <authorList>
            <person name="Hatch R.X."/>
            <person name="Arellano O.M."/>
            <person name="Sasaoka A.N."/>
            <person name="Stewart A.S."/>
            <person name="Velarde E.T."/>
            <person name="Garcia Costas A.M."/>
            <person name="Furlong K.P."/>
            <person name="Rudner A.D."/>
            <person name="Beyer A.R."/>
            <person name="Chong R.A."/>
            <person name="Edgington N.P."/>
            <person name="Freise A.C."/>
            <person name="Gibb B.P."/>
            <person name="Klyczek K.K."/>
            <person name="Swerdlow S.J."/>
            <person name="Garlena R.A."/>
            <person name="Russell D.A."/>
            <person name="Jacobs-Sera D."/>
            <person name="Hatfull G.F."/>
        </authorList>
    </citation>
    <scope>NUCLEOTIDE SEQUENCE</scope>
</reference>
<name>A0A9X9K3Z3_9CAUD</name>
<keyword evidence="2" id="KW-1185">Reference proteome</keyword>
<gene>
    <name evidence="1" type="primary">42</name>
    <name evidence="1" type="ORF">SEA_VRESIDENCE_42</name>
</gene>
<sequence>MTRPSMGRRPIVSWDEEDAYTAWRRLYAYTQKAGAVAYIKRKTHKRERREARAQIKKELDT</sequence>
<evidence type="ECO:0000313" key="2">
    <source>
        <dbReference type="Proteomes" id="UP001164923"/>
    </source>
</evidence>
<accession>A0A9X9K3Z3</accession>
<dbReference type="Proteomes" id="UP001164923">
    <property type="component" value="Segment"/>
</dbReference>
<protein>
    <submittedName>
        <fullName evidence="1">Uncharacterized protein</fullName>
    </submittedName>
</protein>
<dbReference type="EMBL" id="OP434455">
    <property type="protein sequence ID" value="UYL87646.1"/>
    <property type="molecule type" value="Genomic_DNA"/>
</dbReference>
<organism evidence="1 2">
    <name type="scientific">Arthrobacter phage VResidence</name>
    <dbReference type="NCBI Taxonomy" id="2927294"/>
    <lineage>
        <taxon>Viruses</taxon>
        <taxon>Duplodnaviria</taxon>
        <taxon>Heunggongvirae</taxon>
        <taxon>Uroviricota</taxon>
        <taxon>Caudoviricetes</taxon>
        <taxon>Casidaviridae</taxon>
        <taxon>Manhattanvirus</taxon>
        <taxon>Manhattanvirus vresidence</taxon>
    </lineage>
</organism>
<evidence type="ECO:0000313" key="1">
    <source>
        <dbReference type="EMBL" id="UYL87646.1"/>
    </source>
</evidence>